<protein>
    <submittedName>
        <fullName evidence="1">Uncharacterized protein</fullName>
    </submittedName>
</protein>
<keyword evidence="2" id="KW-1185">Reference proteome</keyword>
<organism evidence="1 2">
    <name type="scientific">Acanthosepion pharaonis</name>
    <name type="common">Pharaoh cuttlefish</name>
    <name type="synonym">Sepia pharaonis</name>
    <dbReference type="NCBI Taxonomy" id="158019"/>
    <lineage>
        <taxon>Eukaryota</taxon>
        <taxon>Metazoa</taxon>
        <taxon>Spiralia</taxon>
        <taxon>Lophotrochozoa</taxon>
        <taxon>Mollusca</taxon>
        <taxon>Cephalopoda</taxon>
        <taxon>Coleoidea</taxon>
        <taxon>Decapodiformes</taxon>
        <taxon>Sepiida</taxon>
        <taxon>Sepiina</taxon>
        <taxon>Sepiidae</taxon>
        <taxon>Acanthosepion</taxon>
    </lineage>
</organism>
<dbReference type="Proteomes" id="UP000597762">
    <property type="component" value="Unassembled WGS sequence"/>
</dbReference>
<proteinExistence type="predicted"/>
<dbReference type="EMBL" id="CAHIKZ030005542">
    <property type="protein sequence ID" value="CAE1328894.1"/>
    <property type="molecule type" value="Genomic_DNA"/>
</dbReference>
<reference evidence="1" key="1">
    <citation type="submission" date="2021-01" db="EMBL/GenBank/DDBJ databases">
        <authorList>
            <person name="Li R."/>
            <person name="Bekaert M."/>
        </authorList>
    </citation>
    <scope>NUCLEOTIDE SEQUENCE</scope>
    <source>
        <strain evidence="1">Farmed</strain>
    </source>
</reference>
<dbReference type="AlphaFoldDB" id="A0A812ESJ9"/>
<sequence length="699" mass="79381">MFQASLSSFKGVQKRFPRHFYQASPPVSSVQKRFLVISIKCVQASLSSFKSPIKCSGFLSFVISFLSSVFRLHLQFPRQVQVCPGFLVISIKFFFVSIFKCPKVFPRHFIRASLSSFKSPKVSCHFYQVISPSRVQKRFLVIPIKCVQASLSSFKCQESSKAGFTLRQKALPSESKSVSFVISSSSSSSVQKRFLVIFKFHFSVSSVQKRFLVISIKFIQASLSSSFKCPKVSSFLVIFLSSFIFHQKFVFIKFVQAQFQVSKRVISINCVQFHSPVSSVQKRFLVIFIYQVCSGFTLQFHVSKSVSSSFLSPVSLSSSRCVQKRFLVISIKFVQASHSSCKCPKAFPRHFYQASLSSFKCQKRFLVISINFIQASLSSFKCPKAFPRHFYRCVQVSLSSFKCVPRHFIKCFRLHSPVSSVQSVSSSFLSRLHLQLPKNSQFPSSSFLSSVFRLQLSFKCPKSVSSSFLSSCSGFTLQFQVSKNVSSSFSIKCVQASLSSFKVSKSVSRHFYQLCSASLLSSVKSVSVISIKCFRLPVSSVQKRFFVISIKCVQASHQKRLLSFYQVCSKKSVFLSFLPLQFQVPRHFYQFYSGFTLSFKCPKAFPRHFYQVCRLQVCFSVQKRFLVILSIFKCPKASKSSSSFLSSVFRLHSPVSSVKKRLLVISINFIQASLSSFKCPKAFPRHFYQYMLSLSLSLS</sequence>
<gene>
    <name evidence="1" type="ORF">SPHA_78507</name>
</gene>
<evidence type="ECO:0000313" key="1">
    <source>
        <dbReference type="EMBL" id="CAE1328894.1"/>
    </source>
</evidence>
<comment type="caution">
    <text evidence="1">The sequence shown here is derived from an EMBL/GenBank/DDBJ whole genome shotgun (WGS) entry which is preliminary data.</text>
</comment>
<accession>A0A812ESJ9</accession>
<evidence type="ECO:0000313" key="2">
    <source>
        <dbReference type="Proteomes" id="UP000597762"/>
    </source>
</evidence>
<name>A0A812ESJ9_ACAPH</name>